<dbReference type="InterPro" id="IPR056823">
    <property type="entry name" value="TEN-like_YD-shell"/>
</dbReference>
<gene>
    <name evidence="3" type="ORF">CXU22_03470</name>
</gene>
<proteinExistence type="predicted"/>
<dbReference type="EMBL" id="PJKA01000006">
    <property type="protein sequence ID" value="PNC18868.1"/>
    <property type="molecule type" value="Genomic_DNA"/>
</dbReference>
<protein>
    <submittedName>
        <fullName evidence="3">Sugar-binding protein</fullName>
    </submittedName>
</protein>
<dbReference type="PANTHER" id="PTHR32305:SF15">
    <property type="entry name" value="PROTEIN RHSA-RELATED"/>
    <property type="match status" value="1"/>
</dbReference>
<reference evidence="3 4" key="1">
    <citation type="journal article" date="2017" name="BMC Genomics">
        <title>Genome sequencing of 39 Akkermansia muciniphila isolates reveals its population structure, genomic and functional diverisity, and global distribution in mammalian gut microbiotas.</title>
        <authorList>
            <person name="Guo X."/>
            <person name="Li S."/>
            <person name="Zhang J."/>
            <person name="Wu F."/>
            <person name="Li X."/>
            <person name="Wu D."/>
            <person name="Zhang M."/>
            <person name="Ou Z."/>
            <person name="Jie Z."/>
            <person name="Yan Q."/>
            <person name="Li P."/>
            <person name="Yi J."/>
            <person name="Peng Y."/>
        </authorList>
    </citation>
    <scope>NUCLEOTIDE SEQUENCE [LARGE SCALE GENOMIC DNA]</scope>
    <source>
        <strain evidence="3 4">GP24</strain>
    </source>
</reference>
<evidence type="ECO:0000256" key="1">
    <source>
        <dbReference type="ARBA" id="ARBA00022737"/>
    </source>
</evidence>
<evidence type="ECO:0000313" key="4">
    <source>
        <dbReference type="Proteomes" id="UP000236000"/>
    </source>
</evidence>
<accession>A0A2N8HF09</accession>
<dbReference type="RefSeq" id="WP_102712595.1">
    <property type="nucleotide sequence ID" value="NZ_PJKA01000006.1"/>
</dbReference>
<name>A0A2N8HF09_9BACT</name>
<evidence type="ECO:0000259" key="2">
    <source>
        <dbReference type="Pfam" id="PF25023"/>
    </source>
</evidence>
<dbReference type="NCBIfam" id="TIGR03696">
    <property type="entry name" value="Rhs_assc_core"/>
    <property type="match status" value="1"/>
</dbReference>
<dbReference type="Pfam" id="PF25023">
    <property type="entry name" value="TEN_YD-shell"/>
    <property type="match status" value="1"/>
</dbReference>
<feature type="domain" description="Teneurin-like YD-shell" evidence="2">
    <location>
        <begin position="1183"/>
        <end position="1438"/>
    </location>
</feature>
<dbReference type="PANTHER" id="PTHR32305">
    <property type="match status" value="1"/>
</dbReference>
<comment type="caution">
    <text evidence="3">The sequence shown here is derived from an EMBL/GenBank/DDBJ whole genome shotgun (WGS) entry which is preliminary data.</text>
</comment>
<dbReference type="InterPro" id="IPR022385">
    <property type="entry name" value="Rhs_assc_core"/>
</dbReference>
<evidence type="ECO:0000313" key="3">
    <source>
        <dbReference type="EMBL" id="PNC18868.1"/>
    </source>
</evidence>
<organism evidence="3 4">
    <name type="scientific">Akkermansia muciniphila</name>
    <dbReference type="NCBI Taxonomy" id="239935"/>
    <lineage>
        <taxon>Bacteria</taxon>
        <taxon>Pseudomonadati</taxon>
        <taxon>Verrucomicrobiota</taxon>
        <taxon>Verrucomicrobiia</taxon>
        <taxon>Verrucomicrobiales</taxon>
        <taxon>Akkermansiaceae</taxon>
        <taxon>Akkermansia</taxon>
    </lineage>
</organism>
<dbReference type="Proteomes" id="UP000236000">
    <property type="component" value="Unassembled WGS sequence"/>
</dbReference>
<keyword evidence="1" id="KW-0677">Repeat</keyword>
<dbReference type="Gene3D" id="2.180.10.10">
    <property type="entry name" value="RHS repeat-associated core"/>
    <property type="match status" value="2"/>
</dbReference>
<dbReference type="InterPro" id="IPR050708">
    <property type="entry name" value="T6SS_VgrG/RHS"/>
</dbReference>
<sequence>MEWTMVYHDTTRQAVFTRPSGRIQYYQAASGSDTGERQGITQKDGSLAQYLNEDLTPCTEGTPAYVRLVQPDGSAQRFSVATGKVVEMTTKTGATVSAQTYDSRLQVTRDSAGEITSIWSATQGLFLLERYTNHLAIGWYTQGQFTGDAQSGWTPLEPPMKAYSYTCRREGDVKVMDIINQQNGQTTLQIERRIEGNNITITEGTGDERIITTYQRNYLPGAKWEEIKTVRGVNEDTPASCTRTIKKNTEGGWLVLSRTNGYGTPEAETTTYTYNDQYRVSLEVKPNGGYTRYEYDAQGRVTLEATPWLDDYRERAQRTTYADQRFNDYRPAQVRDIYLYPSGSEDHVSTTVYTYEDSPQVNRTTKVLTPTSGATPPQTTILELYGDAASPSYARGRVRMSQEENGVQQFWTYEDTALYGAANKSVRESRVNGVVVPGRSERTVQYITLEDTVTREESYVHTGEDWSLIATASYEYDEQRRRTKTTRGNGRVSTTEWMCCGPLHEVDEDGVLTSYGYNTARQLVETIRSETETTPETITGFTRDAAGRVLTERTDIGSMSRQKATVYDGLGRIVRKEDELGRVTTFAYADRGLKETVTLPTGAQQVTEWNHDGSLRTQSLPGQYPLTYTYMPNPGGIDVHATITGTNRQISETENDQRNRKTRLYLTSIATGFYRPLKERIDYNDKGQQILLESRGVKITFEYDLMGELCTEIRPLSTSPTPYNSPYKEYAYEYEEKTDGVYRKTTVTDYNAAGYPLTSTQEELVSELSSTLESKTIATDIHGYVTTTWTEYNGATKRKVQRTIPTSSITAETLVTDGFTVSQKDHAGVTTTWSRAYTATGSTVIQTDGRGNAVTEKKDIMDRLIQMTDAAGGIATVSYDLPTGMPAILTDALGKTTCYKFDIYGRQTAEYGTGIRPACFAYDEASNLIRLTTFRCDAETITTDPSSRTDGDVTEWEYAWQEKLVLKKTYPDGSTEMTTYGDMNQVASVTNARGQTVSYAYDTVTRLLKSRLYSDEQTPDIFYTYNHLGMPVAVEDSSGTREITYDSCDRPETEEVTIGGIVYSLKENYDDYGRTSGYELTRGGAASLLHALQGYGTDGRLASAGIQTAAGEKNFSYSYVSGTHLPGTLTMPGGIFRDLSYEEHRDLPTQTLYRRDGVVLTARTQTHDALGRPATRSQQRGTEPVRNDAFTYNDRGEMTRAHVGAQNYSYTYDNAGNRKTGEGATGDTTYAANHLNQYSAIRKKDAELPFVPTFDTDGNQTKIKTSTGIWDVAYNAENRPVKFTQDGTEVECGYDYMGRRWYRKVTQDGTVTQHECYLYRGALQIAALDMLQSAAVRHTLLWDPASGQATEPLALTTGGSLYLYGIDFGKNVSELMNEQGQSVAVYDYAPYGSVTSDGELAQVNPLQWSSEVFEPEQALSYYNYRHYAPLDGRWISRDPVGESASFGLYMFVENSPVFLVDVLGLAASGGGSGAGESSGGNCCCKGKPMGDKQCCCNEKPKDPEECKIRIVVGHSNGKDKNPLIQRIKMECKNKYDRVGVVSCYQAQTAELIPRPNRYDNTQRTGTELPKGAPAIEAMNAEVDAATAEAQNKLCKSKEKCCASVTISLVSVKGAAGQDLADFQTELYKGDLFKEHPELIKPINRQDFTMPVPVTCERDCTERGGVEL</sequence>